<keyword evidence="4" id="KW-1185">Reference proteome</keyword>
<gene>
    <name evidence="3" type="ORF">MSPICULIGERA_LOCUS8677</name>
</gene>
<dbReference type="AlphaFoldDB" id="A0AA36FZ98"/>
<comment type="caution">
    <text evidence="3">The sequence shown here is derived from an EMBL/GenBank/DDBJ whole genome shotgun (WGS) entry which is preliminary data.</text>
</comment>
<proteinExistence type="predicted"/>
<reference evidence="3" key="1">
    <citation type="submission" date="2023-06" db="EMBL/GenBank/DDBJ databases">
        <authorList>
            <person name="Delattre M."/>
        </authorList>
    </citation>
    <scope>NUCLEOTIDE SEQUENCE</scope>
    <source>
        <strain evidence="3">AF72</strain>
    </source>
</reference>
<feature type="non-terminal residue" evidence="3">
    <location>
        <position position="86"/>
    </location>
</feature>
<evidence type="ECO:0000256" key="1">
    <source>
        <dbReference type="SAM" id="MobiDB-lite"/>
    </source>
</evidence>
<dbReference type="EMBL" id="CATQJA010002278">
    <property type="protein sequence ID" value="CAJ0570233.1"/>
    <property type="molecule type" value="Genomic_DNA"/>
</dbReference>
<feature type="region of interest" description="Disordered" evidence="1">
    <location>
        <begin position="54"/>
        <end position="86"/>
    </location>
</feature>
<protein>
    <submittedName>
        <fullName evidence="3">Uncharacterized protein</fullName>
    </submittedName>
</protein>
<evidence type="ECO:0000256" key="2">
    <source>
        <dbReference type="SAM" id="Phobius"/>
    </source>
</evidence>
<keyword evidence="2" id="KW-0472">Membrane</keyword>
<accession>A0AA36FZ98</accession>
<name>A0AA36FZ98_9BILA</name>
<evidence type="ECO:0000313" key="4">
    <source>
        <dbReference type="Proteomes" id="UP001177023"/>
    </source>
</evidence>
<keyword evidence="2" id="KW-0812">Transmembrane</keyword>
<evidence type="ECO:0000313" key="3">
    <source>
        <dbReference type="EMBL" id="CAJ0570233.1"/>
    </source>
</evidence>
<organism evidence="3 4">
    <name type="scientific">Mesorhabditis spiculigera</name>
    <dbReference type="NCBI Taxonomy" id="96644"/>
    <lineage>
        <taxon>Eukaryota</taxon>
        <taxon>Metazoa</taxon>
        <taxon>Ecdysozoa</taxon>
        <taxon>Nematoda</taxon>
        <taxon>Chromadorea</taxon>
        <taxon>Rhabditida</taxon>
        <taxon>Rhabditina</taxon>
        <taxon>Rhabditomorpha</taxon>
        <taxon>Rhabditoidea</taxon>
        <taxon>Rhabditidae</taxon>
        <taxon>Mesorhabditinae</taxon>
        <taxon>Mesorhabditis</taxon>
    </lineage>
</organism>
<sequence>MLPVRKVATVACRNAASTTDKMFSYNAPMRSKENGLLFGLLAATVAGGGAYAYYRPGRQSSSGNRLERAKAQGREEQKTVQTAPNE</sequence>
<feature type="compositionally biased region" description="Basic and acidic residues" evidence="1">
    <location>
        <begin position="65"/>
        <end position="78"/>
    </location>
</feature>
<dbReference type="Proteomes" id="UP001177023">
    <property type="component" value="Unassembled WGS sequence"/>
</dbReference>
<feature type="transmembrane region" description="Helical" evidence="2">
    <location>
        <begin position="35"/>
        <end position="54"/>
    </location>
</feature>
<keyword evidence="2" id="KW-1133">Transmembrane helix</keyword>